<dbReference type="Proteomes" id="UP000183750">
    <property type="component" value="Unassembled WGS sequence"/>
</dbReference>
<feature type="region of interest" description="Disordered" evidence="1">
    <location>
        <begin position="67"/>
        <end position="128"/>
    </location>
</feature>
<name>A0A1H4T3U3_9MICO</name>
<dbReference type="AlphaFoldDB" id="A0A1H4T3U3"/>
<keyword evidence="3" id="KW-1185">Reference proteome</keyword>
<evidence type="ECO:0000256" key="1">
    <source>
        <dbReference type="SAM" id="MobiDB-lite"/>
    </source>
</evidence>
<gene>
    <name evidence="2" type="ORF">SAMN04489807_3445</name>
</gene>
<dbReference type="EMBL" id="FNSQ01000006">
    <property type="protein sequence ID" value="SEC51133.1"/>
    <property type="molecule type" value="Genomic_DNA"/>
</dbReference>
<sequence length="128" mass="13397">MAEFSKGYAAIGNVSIIGGSSEDGASNVVGADSAKALKSVFDSVSSATGLDLASIIQGQAVGRGIGEGVASATAPTTRKSTPTTRRRPHRRLPPRSSHHSQHSGCRGRFGRGIRRLRRPRTHCSRAFG</sequence>
<accession>A0A1H4T3U3</accession>
<reference evidence="3" key="1">
    <citation type="submission" date="2016-10" db="EMBL/GenBank/DDBJ databases">
        <authorList>
            <person name="Varghese N."/>
            <person name="Submissions S."/>
        </authorList>
    </citation>
    <scope>NUCLEOTIDE SEQUENCE [LARGE SCALE GENOMIC DNA]</scope>
    <source>
        <strain evidence="3">DSM 16089</strain>
    </source>
</reference>
<organism evidence="2 3">
    <name type="scientific">Microbacterium hydrocarbonoxydans</name>
    <dbReference type="NCBI Taxonomy" id="273678"/>
    <lineage>
        <taxon>Bacteria</taxon>
        <taxon>Bacillati</taxon>
        <taxon>Actinomycetota</taxon>
        <taxon>Actinomycetes</taxon>
        <taxon>Micrococcales</taxon>
        <taxon>Microbacteriaceae</taxon>
        <taxon>Microbacterium</taxon>
    </lineage>
</organism>
<evidence type="ECO:0000313" key="3">
    <source>
        <dbReference type="Proteomes" id="UP000183750"/>
    </source>
</evidence>
<protein>
    <submittedName>
        <fullName evidence="2">Uncharacterized protein</fullName>
    </submittedName>
</protein>
<feature type="compositionally biased region" description="Basic residues" evidence="1">
    <location>
        <begin position="108"/>
        <end position="128"/>
    </location>
</feature>
<evidence type="ECO:0000313" key="2">
    <source>
        <dbReference type="EMBL" id="SEC51133.1"/>
    </source>
</evidence>
<feature type="compositionally biased region" description="Basic residues" evidence="1">
    <location>
        <begin position="84"/>
        <end position="101"/>
    </location>
</feature>
<proteinExistence type="predicted"/>